<proteinExistence type="predicted"/>
<accession>W2X0M8</accession>
<evidence type="ECO:0000313" key="3">
    <source>
        <dbReference type="EMBL" id="ETP16335.1"/>
    </source>
</evidence>
<evidence type="ECO:0000256" key="2">
    <source>
        <dbReference type="SAM" id="Phobius"/>
    </source>
</evidence>
<evidence type="ECO:0000256" key="1">
    <source>
        <dbReference type="SAM" id="MobiDB-lite"/>
    </source>
</evidence>
<feature type="compositionally biased region" description="Polar residues" evidence="1">
    <location>
        <begin position="71"/>
        <end position="82"/>
    </location>
</feature>
<feature type="compositionally biased region" description="Acidic residues" evidence="1">
    <location>
        <begin position="152"/>
        <end position="162"/>
    </location>
</feature>
<dbReference type="EMBL" id="ANIX01001825">
    <property type="protein sequence ID" value="ETP16335.1"/>
    <property type="molecule type" value="Genomic_DNA"/>
</dbReference>
<comment type="caution">
    <text evidence="3">The sequence shown here is derived from an EMBL/GenBank/DDBJ whole genome shotgun (WGS) entry which is preliminary data.</text>
</comment>
<feature type="compositionally biased region" description="Basic and acidic residues" evidence="1">
    <location>
        <begin position="131"/>
        <end position="151"/>
    </location>
</feature>
<dbReference type="OrthoDB" id="165753at2759"/>
<organism evidence="3 4">
    <name type="scientific">Phytophthora nicotianae CJ01A1</name>
    <dbReference type="NCBI Taxonomy" id="1317063"/>
    <lineage>
        <taxon>Eukaryota</taxon>
        <taxon>Sar</taxon>
        <taxon>Stramenopiles</taxon>
        <taxon>Oomycota</taxon>
        <taxon>Peronosporomycetes</taxon>
        <taxon>Peronosporales</taxon>
        <taxon>Peronosporaceae</taxon>
        <taxon>Phytophthora</taxon>
    </lineage>
</organism>
<dbReference type="Proteomes" id="UP000018958">
    <property type="component" value="Unassembled WGS sequence"/>
</dbReference>
<feature type="region of interest" description="Disordered" evidence="1">
    <location>
        <begin position="70"/>
        <end position="167"/>
    </location>
</feature>
<keyword evidence="2" id="KW-1133">Transmembrane helix</keyword>
<feature type="compositionally biased region" description="Acidic residues" evidence="1">
    <location>
        <begin position="111"/>
        <end position="130"/>
    </location>
</feature>
<gene>
    <name evidence="3" type="ORF">F441_09059</name>
</gene>
<feature type="compositionally biased region" description="Polar residues" evidence="1">
    <location>
        <begin position="24"/>
        <end position="33"/>
    </location>
</feature>
<feature type="transmembrane region" description="Helical" evidence="2">
    <location>
        <begin position="216"/>
        <end position="236"/>
    </location>
</feature>
<feature type="region of interest" description="Disordered" evidence="1">
    <location>
        <begin position="1"/>
        <end position="36"/>
    </location>
</feature>
<keyword evidence="2" id="KW-0812">Transmembrane</keyword>
<evidence type="ECO:0000313" key="4">
    <source>
        <dbReference type="Proteomes" id="UP000018958"/>
    </source>
</evidence>
<reference evidence="3 4" key="1">
    <citation type="submission" date="2013-11" db="EMBL/GenBank/DDBJ databases">
        <title>The Genome Sequence of Phytophthora parasitica CJ01A1.</title>
        <authorList>
            <consortium name="The Broad Institute Genomics Platform"/>
            <person name="Russ C."/>
            <person name="Tyler B."/>
            <person name="Panabieres F."/>
            <person name="Shan W."/>
            <person name="Tripathy S."/>
            <person name="Grunwald N."/>
            <person name="Machado M."/>
            <person name="Johnson C.S."/>
            <person name="Walker B."/>
            <person name="Young S.K."/>
            <person name="Zeng Q."/>
            <person name="Gargeya S."/>
            <person name="Fitzgerald M."/>
            <person name="Haas B."/>
            <person name="Abouelleil A."/>
            <person name="Allen A.W."/>
            <person name="Alvarado L."/>
            <person name="Arachchi H.M."/>
            <person name="Berlin A.M."/>
            <person name="Chapman S.B."/>
            <person name="Gainer-Dewar J."/>
            <person name="Goldberg J."/>
            <person name="Griggs A."/>
            <person name="Gujja S."/>
            <person name="Hansen M."/>
            <person name="Howarth C."/>
            <person name="Imamovic A."/>
            <person name="Ireland A."/>
            <person name="Larimer J."/>
            <person name="McCowan C."/>
            <person name="Murphy C."/>
            <person name="Pearson M."/>
            <person name="Poon T.W."/>
            <person name="Priest M."/>
            <person name="Roberts A."/>
            <person name="Saif S."/>
            <person name="Shea T."/>
            <person name="Sisk P."/>
            <person name="Sykes S."/>
            <person name="Wortman J."/>
            <person name="Nusbaum C."/>
            <person name="Birren B."/>
        </authorList>
    </citation>
    <scope>NUCLEOTIDE SEQUENCE [LARGE SCALE GENOMIC DNA]</scope>
    <source>
        <strain evidence="3 4">CJ01A1</strain>
    </source>
</reference>
<name>W2X0M8_PHYNI</name>
<dbReference type="AlphaFoldDB" id="W2X0M8"/>
<protein>
    <submittedName>
        <fullName evidence="3">Uncharacterized protein</fullName>
    </submittedName>
</protein>
<sequence>MSRRLAASQSEKRIDNGRMLSIPAATTSSTSGSRLHYRPIRGDAWRRKSPSLLTTSLDLKRQQLIKDKYQQFESRTSMSNETEQADEALKEPPSPPKRRIRTAFRCMTFTESEDGEESEYVPSEDEENETSEEHSSAEELLDSHQEEKQETSESEEEGDPDDDSRWWESSEDKYKWEKHYKQADAAFRKRFGCGIDTPTHPETRRKLKKKKPRYQAYKYLLAGLVIVNLVQLALVYSASSWAFSMVTWRPWTADDNVGSGEDHRLVDTPSSEHVVDVLAPFTQQQVPEHVRTGLYLCSSLSRRVVKSEHDVTATQHALRACDIAVKFAPLESREAIEAHVLRGDLRSLLSLFDGADEDYNSAKDLMLESNMDLKLARVLTQDLELKLIANRWTQLYKTKSFKELRREAKARVTQLNNSADAVSALAADWLSAFKRKKPVLDVLTAQRGWTLRRLKYEAWDNDERIPDKR</sequence>
<keyword evidence="2" id="KW-0472">Membrane</keyword>